<dbReference type="Proteomes" id="UP001055879">
    <property type="component" value="Linkage Group LG11"/>
</dbReference>
<gene>
    <name evidence="1" type="ORF">L6452_32341</name>
</gene>
<comment type="caution">
    <text evidence="1">The sequence shown here is derived from an EMBL/GenBank/DDBJ whole genome shotgun (WGS) entry which is preliminary data.</text>
</comment>
<evidence type="ECO:0000313" key="2">
    <source>
        <dbReference type="Proteomes" id="UP001055879"/>
    </source>
</evidence>
<evidence type="ECO:0000313" key="1">
    <source>
        <dbReference type="EMBL" id="KAI3692524.1"/>
    </source>
</evidence>
<reference evidence="1 2" key="2">
    <citation type="journal article" date="2022" name="Mol. Ecol. Resour.">
        <title>The genomes of chicory, endive, great burdock and yacon provide insights into Asteraceae paleo-polyploidization history and plant inulin production.</title>
        <authorList>
            <person name="Fan W."/>
            <person name="Wang S."/>
            <person name="Wang H."/>
            <person name="Wang A."/>
            <person name="Jiang F."/>
            <person name="Liu H."/>
            <person name="Zhao H."/>
            <person name="Xu D."/>
            <person name="Zhang Y."/>
        </authorList>
    </citation>
    <scope>NUCLEOTIDE SEQUENCE [LARGE SCALE GENOMIC DNA]</scope>
    <source>
        <strain evidence="2">cv. Niubang</strain>
    </source>
</reference>
<sequence length="170" mass="19981">MVVVCHLRPPAPALRLLVHNEDYKLERAKTRRSQSDVAFFRQVLDMFEQQRRPLISPDNILHQQLMPPVLFDSLFFLIKTKLRVPKFPDSIRLSFFILESFLKILFLIRSVEDNLHAAGKNSGGTWELFKHREIVRLHEIFWYCINVQSGDEVLVKLVVGIIVEVHIDHR</sequence>
<reference evidence="2" key="1">
    <citation type="journal article" date="2022" name="Mol. Ecol. Resour.">
        <title>The genomes of chicory, endive, great burdock and yacon provide insights into Asteraceae palaeo-polyploidization history and plant inulin production.</title>
        <authorList>
            <person name="Fan W."/>
            <person name="Wang S."/>
            <person name="Wang H."/>
            <person name="Wang A."/>
            <person name="Jiang F."/>
            <person name="Liu H."/>
            <person name="Zhao H."/>
            <person name="Xu D."/>
            <person name="Zhang Y."/>
        </authorList>
    </citation>
    <scope>NUCLEOTIDE SEQUENCE [LARGE SCALE GENOMIC DNA]</scope>
    <source>
        <strain evidence="2">cv. Niubang</strain>
    </source>
</reference>
<keyword evidence="2" id="KW-1185">Reference proteome</keyword>
<organism evidence="1 2">
    <name type="scientific">Arctium lappa</name>
    <name type="common">Greater burdock</name>
    <name type="synonym">Lappa major</name>
    <dbReference type="NCBI Taxonomy" id="4217"/>
    <lineage>
        <taxon>Eukaryota</taxon>
        <taxon>Viridiplantae</taxon>
        <taxon>Streptophyta</taxon>
        <taxon>Embryophyta</taxon>
        <taxon>Tracheophyta</taxon>
        <taxon>Spermatophyta</taxon>
        <taxon>Magnoliopsida</taxon>
        <taxon>eudicotyledons</taxon>
        <taxon>Gunneridae</taxon>
        <taxon>Pentapetalae</taxon>
        <taxon>asterids</taxon>
        <taxon>campanulids</taxon>
        <taxon>Asterales</taxon>
        <taxon>Asteraceae</taxon>
        <taxon>Carduoideae</taxon>
        <taxon>Cardueae</taxon>
        <taxon>Arctiinae</taxon>
        <taxon>Arctium</taxon>
    </lineage>
</organism>
<protein>
    <submittedName>
        <fullName evidence="1">Uncharacterized protein</fullName>
    </submittedName>
</protein>
<name>A0ACB8Z4D3_ARCLA</name>
<proteinExistence type="predicted"/>
<dbReference type="EMBL" id="CM042057">
    <property type="protein sequence ID" value="KAI3692524.1"/>
    <property type="molecule type" value="Genomic_DNA"/>
</dbReference>
<accession>A0ACB8Z4D3</accession>